<evidence type="ECO:0000313" key="3">
    <source>
        <dbReference type="Proteomes" id="UP001066276"/>
    </source>
</evidence>
<gene>
    <name evidence="2" type="ORF">NDU88_005059</name>
</gene>
<reference evidence="2" key="1">
    <citation type="journal article" date="2022" name="bioRxiv">
        <title>Sequencing and chromosome-scale assembly of the giantPleurodeles waltlgenome.</title>
        <authorList>
            <person name="Brown T."/>
            <person name="Elewa A."/>
            <person name="Iarovenko S."/>
            <person name="Subramanian E."/>
            <person name="Araus A.J."/>
            <person name="Petzold A."/>
            <person name="Susuki M."/>
            <person name="Suzuki K.-i.T."/>
            <person name="Hayashi T."/>
            <person name="Toyoda A."/>
            <person name="Oliveira C."/>
            <person name="Osipova E."/>
            <person name="Leigh N.D."/>
            <person name="Simon A."/>
            <person name="Yun M.H."/>
        </authorList>
    </citation>
    <scope>NUCLEOTIDE SEQUENCE</scope>
    <source>
        <strain evidence="2">20211129_DDA</strain>
        <tissue evidence="2">Liver</tissue>
    </source>
</reference>
<name>A0AAV7L3P7_PLEWA</name>
<feature type="compositionally biased region" description="Basic and acidic residues" evidence="1">
    <location>
        <begin position="29"/>
        <end position="41"/>
    </location>
</feature>
<proteinExistence type="predicted"/>
<organism evidence="2 3">
    <name type="scientific">Pleurodeles waltl</name>
    <name type="common">Iberian ribbed newt</name>
    <dbReference type="NCBI Taxonomy" id="8319"/>
    <lineage>
        <taxon>Eukaryota</taxon>
        <taxon>Metazoa</taxon>
        <taxon>Chordata</taxon>
        <taxon>Craniata</taxon>
        <taxon>Vertebrata</taxon>
        <taxon>Euteleostomi</taxon>
        <taxon>Amphibia</taxon>
        <taxon>Batrachia</taxon>
        <taxon>Caudata</taxon>
        <taxon>Salamandroidea</taxon>
        <taxon>Salamandridae</taxon>
        <taxon>Pleurodelinae</taxon>
        <taxon>Pleurodeles</taxon>
    </lineage>
</organism>
<evidence type="ECO:0000256" key="1">
    <source>
        <dbReference type="SAM" id="MobiDB-lite"/>
    </source>
</evidence>
<accession>A0AAV7L3P7</accession>
<dbReference type="EMBL" id="JANPWB010000016">
    <property type="protein sequence ID" value="KAJ1084919.1"/>
    <property type="molecule type" value="Genomic_DNA"/>
</dbReference>
<feature type="region of interest" description="Disordered" evidence="1">
    <location>
        <begin position="29"/>
        <end position="55"/>
    </location>
</feature>
<keyword evidence="3" id="KW-1185">Reference proteome</keyword>
<evidence type="ECO:0000313" key="2">
    <source>
        <dbReference type="EMBL" id="KAJ1084919.1"/>
    </source>
</evidence>
<dbReference type="AlphaFoldDB" id="A0AAV7L3P7"/>
<protein>
    <submittedName>
        <fullName evidence="2">Uncharacterized protein</fullName>
    </submittedName>
</protein>
<dbReference type="Proteomes" id="UP001066276">
    <property type="component" value="Chromosome 12"/>
</dbReference>
<feature type="compositionally biased region" description="Polar residues" evidence="1">
    <location>
        <begin position="92"/>
        <end position="103"/>
    </location>
</feature>
<comment type="caution">
    <text evidence="2">The sequence shown here is derived from an EMBL/GenBank/DDBJ whole genome shotgun (WGS) entry which is preliminary data.</text>
</comment>
<feature type="region of interest" description="Disordered" evidence="1">
    <location>
        <begin position="92"/>
        <end position="111"/>
    </location>
</feature>
<sequence length="111" mass="12572">MSADGLRDRTRGEASNSWWLVGSRTSIHEEGREAGPVDRQRSGLAHYSGARSQRQRKKYNYTWCPEHKNVEVELNCFHLFTVVFTEAQGDSNVTTTTRGNRGCQQDLGVKV</sequence>